<dbReference type="AlphaFoldDB" id="A0A8J6Z9B2"/>
<name>A0A8J6Z9B2_9RHOB</name>
<gene>
    <name evidence="3" type="ORF">ICN82_10710</name>
</gene>
<dbReference type="GO" id="GO:0015074">
    <property type="term" value="P:DNA integration"/>
    <property type="evidence" value="ECO:0007669"/>
    <property type="project" value="InterPro"/>
</dbReference>
<dbReference type="GO" id="GO:0003677">
    <property type="term" value="F:DNA binding"/>
    <property type="evidence" value="ECO:0007669"/>
    <property type="project" value="InterPro"/>
</dbReference>
<dbReference type="Proteomes" id="UP000609121">
    <property type="component" value="Unassembled WGS sequence"/>
</dbReference>
<keyword evidence="4" id="KW-1185">Reference proteome</keyword>
<dbReference type="SUPFAM" id="SSF56349">
    <property type="entry name" value="DNA breaking-rejoining enzymes"/>
    <property type="match status" value="1"/>
</dbReference>
<evidence type="ECO:0000256" key="1">
    <source>
        <dbReference type="ARBA" id="ARBA00023172"/>
    </source>
</evidence>
<dbReference type="InterPro" id="IPR013762">
    <property type="entry name" value="Integrase-like_cat_sf"/>
</dbReference>
<organism evidence="3 4">
    <name type="scientific">Mangrovicoccus algicola</name>
    <dbReference type="NCBI Taxonomy" id="2771008"/>
    <lineage>
        <taxon>Bacteria</taxon>
        <taxon>Pseudomonadati</taxon>
        <taxon>Pseudomonadota</taxon>
        <taxon>Alphaproteobacteria</taxon>
        <taxon>Rhodobacterales</taxon>
        <taxon>Paracoccaceae</taxon>
        <taxon>Mangrovicoccus</taxon>
    </lineage>
</organism>
<protein>
    <submittedName>
        <fullName evidence="3">Site-specific integrase</fullName>
    </submittedName>
</protein>
<dbReference type="RefSeq" id="WP_193182532.1">
    <property type="nucleotide sequence ID" value="NZ_JACVXA010000029.1"/>
</dbReference>
<feature type="domain" description="Tyr recombinase" evidence="2">
    <location>
        <begin position="24"/>
        <end position="255"/>
    </location>
</feature>
<reference evidence="3" key="1">
    <citation type="submission" date="2020-09" db="EMBL/GenBank/DDBJ databases">
        <title>A novel bacterium of genus Mangrovicoccus, isolated from South China Sea.</title>
        <authorList>
            <person name="Huang H."/>
            <person name="Mo K."/>
            <person name="Hu Y."/>
        </authorList>
    </citation>
    <scope>NUCLEOTIDE SEQUENCE</scope>
    <source>
        <strain evidence="3">HB182678</strain>
    </source>
</reference>
<comment type="caution">
    <text evidence="3">The sequence shown here is derived from an EMBL/GenBank/DDBJ whole genome shotgun (WGS) entry which is preliminary data.</text>
</comment>
<dbReference type="InterPro" id="IPR002104">
    <property type="entry name" value="Integrase_catalytic"/>
</dbReference>
<proteinExistence type="predicted"/>
<accession>A0A8J6Z9B2</accession>
<dbReference type="GO" id="GO:0006310">
    <property type="term" value="P:DNA recombination"/>
    <property type="evidence" value="ECO:0007669"/>
    <property type="project" value="UniProtKB-KW"/>
</dbReference>
<dbReference type="EMBL" id="JACVXA010000029">
    <property type="protein sequence ID" value="MBE3638675.1"/>
    <property type="molecule type" value="Genomic_DNA"/>
</dbReference>
<dbReference type="CDD" id="cd00397">
    <property type="entry name" value="DNA_BRE_C"/>
    <property type="match status" value="1"/>
</dbReference>
<keyword evidence="1" id="KW-0233">DNA recombination</keyword>
<dbReference type="PROSITE" id="PS51898">
    <property type="entry name" value="TYR_RECOMBINASE"/>
    <property type="match status" value="1"/>
</dbReference>
<evidence type="ECO:0000313" key="3">
    <source>
        <dbReference type="EMBL" id="MBE3638675.1"/>
    </source>
</evidence>
<evidence type="ECO:0000259" key="2">
    <source>
        <dbReference type="PROSITE" id="PS51898"/>
    </source>
</evidence>
<evidence type="ECO:0000313" key="4">
    <source>
        <dbReference type="Proteomes" id="UP000609121"/>
    </source>
</evidence>
<dbReference type="InterPro" id="IPR011010">
    <property type="entry name" value="DNA_brk_join_enz"/>
</dbReference>
<sequence length="270" mass="30979">MARALDAHGKVWRQVKPLDIAKEEFAEDLEDAEIREIETFLAHAAASGGADSRVAARDYLMWRMAIEYGLRIGEILALRLEDLPCRTQDWLKILRTDRRGDLVDPRAPRAPQVKTLGRDLGYYFRNSRFPELFSRYQLSHRWVWASRKSGARYQKTRFAHPYLVINATDGMPLSMQSAQRRAAFIRAETGVDFHWHAARHSFFNRAYVLMDAIKDPLEREEMRAGLVYWGGWSSEDSLDIYTATARRNKARGAAFALEGTDGKPSWGAID</sequence>
<dbReference type="Gene3D" id="1.10.443.10">
    <property type="entry name" value="Intergrase catalytic core"/>
    <property type="match status" value="1"/>
</dbReference>